<dbReference type="AlphaFoldDB" id="A0A643INR6"/>
<dbReference type="GO" id="GO:0031177">
    <property type="term" value="F:phosphopantetheine binding"/>
    <property type="evidence" value="ECO:0007669"/>
    <property type="project" value="TreeGrafter"/>
</dbReference>
<dbReference type="PROSITE" id="PS50075">
    <property type="entry name" value="CARRIER"/>
    <property type="match status" value="1"/>
</dbReference>
<feature type="domain" description="Carrier" evidence="4">
    <location>
        <begin position="98"/>
        <end position="173"/>
    </location>
</feature>
<evidence type="ECO:0000256" key="1">
    <source>
        <dbReference type="ARBA" id="ARBA00001957"/>
    </source>
</evidence>
<dbReference type="SUPFAM" id="SSF56801">
    <property type="entry name" value="Acetyl-CoA synthetase-like"/>
    <property type="match status" value="1"/>
</dbReference>
<dbReference type="Pfam" id="PF13193">
    <property type="entry name" value="AMP-binding_C"/>
    <property type="match status" value="1"/>
</dbReference>
<dbReference type="InterPro" id="IPR006162">
    <property type="entry name" value="Ppantetheine_attach_site"/>
</dbReference>
<dbReference type="Gene3D" id="1.10.1200.10">
    <property type="entry name" value="ACP-like"/>
    <property type="match status" value="1"/>
</dbReference>
<organism evidence="5">
    <name type="scientific">Pseudomonas aeruginosa</name>
    <dbReference type="NCBI Taxonomy" id="287"/>
    <lineage>
        <taxon>Bacteria</taxon>
        <taxon>Pseudomonadati</taxon>
        <taxon>Pseudomonadota</taxon>
        <taxon>Gammaproteobacteria</taxon>
        <taxon>Pseudomonadales</taxon>
        <taxon>Pseudomonadaceae</taxon>
        <taxon>Pseudomonas</taxon>
    </lineage>
</organism>
<dbReference type="GO" id="GO:0005829">
    <property type="term" value="C:cytosol"/>
    <property type="evidence" value="ECO:0007669"/>
    <property type="project" value="TreeGrafter"/>
</dbReference>
<evidence type="ECO:0000313" key="5">
    <source>
        <dbReference type="EMBL" id="KAB0758057.1"/>
    </source>
</evidence>
<evidence type="ECO:0000256" key="2">
    <source>
        <dbReference type="ARBA" id="ARBA00022450"/>
    </source>
</evidence>
<keyword evidence="2" id="KW-0596">Phosphopantetheine</keyword>
<dbReference type="Pfam" id="PF00550">
    <property type="entry name" value="PP-binding"/>
    <property type="match status" value="1"/>
</dbReference>
<dbReference type="FunFam" id="1.10.1200.10:FF:000005">
    <property type="entry name" value="Nonribosomal peptide synthetase 1"/>
    <property type="match status" value="1"/>
</dbReference>
<dbReference type="Gene3D" id="3.30.300.30">
    <property type="match status" value="1"/>
</dbReference>
<dbReference type="PANTHER" id="PTHR45527">
    <property type="entry name" value="NONRIBOSOMAL PEPTIDE SYNTHETASE"/>
    <property type="match status" value="1"/>
</dbReference>
<protein>
    <submittedName>
        <fullName evidence="5">Non-ribosomal peptide synthetase</fullName>
    </submittedName>
</protein>
<dbReference type="PANTHER" id="PTHR45527:SF1">
    <property type="entry name" value="FATTY ACID SYNTHASE"/>
    <property type="match status" value="1"/>
</dbReference>
<dbReference type="InterPro" id="IPR036736">
    <property type="entry name" value="ACP-like_sf"/>
</dbReference>
<reference evidence="5" key="1">
    <citation type="submission" date="2019-09" db="EMBL/GenBank/DDBJ databases">
        <title>Whole genome sequence analysis of bacterial isolates in patients.</title>
        <authorList>
            <person name="Jeong K.C."/>
        </authorList>
    </citation>
    <scope>NUCLEOTIDE SEQUENCE</scope>
    <source>
        <strain evidence="5">KCJ3K105</strain>
    </source>
</reference>
<evidence type="ECO:0000256" key="3">
    <source>
        <dbReference type="ARBA" id="ARBA00022553"/>
    </source>
</evidence>
<gene>
    <name evidence="5" type="ORF">F7O97_31270</name>
</gene>
<keyword evidence="3" id="KW-0597">Phosphoprotein</keyword>
<accession>A0A643INR6</accession>
<evidence type="ECO:0000259" key="4">
    <source>
        <dbReference type="PROSITE" id="PS50075"/>
    </source>
</evidence>
<proteinExistence type="predicted"/>
<dbReference type="InterPro" id="IPR025110">
    <property type="entry name" value="AMP-bd_C"/>
</dbReference>
<dbReference type="PROSITE" id="PS00012">
    <property type="entry name" value="PHOSPHOPANTETHEINE"/>
    <property type="match status" value="1"/>
</dbReference>
<dbReference type="RefSeq" id="WP_225316331.1">
    <property type="nucleotide sequence ID" value="NZ_JACYEF010000146.1"/>
</dbReference>
<feature type="non-terminal residue" evidence="5">
    <location>
        <position position="1"/>
    </location>
</feature>
<dbReference type="InterPro" id="IPR009081">
    <property type="entry name" value="PP-bd_ACP"/>
</dbReference>
<sequence length="193" mass="21184">RLLEQECVREAVVLARDGASGKQLVGYVVPQDVGALEDEKRGALREVLKSALKASLPEYMVPTQWVFLSALPLTPNGKLDRKALPAPDASDSQQQYVAPVTELERTLAAIWADVLKLERVGMADNFFELGGHSLLATQVTARIHAELDMNAPLVLLFQAETLQAYATSLEGYKPTDAADFDELREFMSELEAV</sequence>
<dbReference type="SUPFAM" id="SSF47336">
    <property type="entry name" value="ACP-like"/>
    <property type="match status" value="1"/>
</dbReference>
<dbReference type="EMBL" id="VZIV01000188">
    <property type="protein sequence ID" value="KAB0758057.1"/>
    <property type="molecule type" value="Genomic_DNA"/>
</dbReference>
<name>A0A643INR6_PSEAI</name>
<dbReference type="GO" id="GO:0043041">
    <property type="term" value="P:amino acid activation for nonribosomal peptide biosynthetic process"/>
    <property type="evidence" value="ECO:0007669"/>
    <property type="project" value="TreeGrafter"/>
</dbReference>
<dbReference type="GO" id="GO:0044550">
    <property type="term" value="P:secondary metabolite biosynthetic process"/>
    <property type="evidence" value="ECO:0007669"/>
    <property type="project" value="TreeGrafter"/>
</dbReference>
<dbReference type="InterPro" id="IPR045851">
    <property type="entry name" value="AMP-bd_C_sf"/>
</dbReference>
<comment type="cofactor">
    <cofactor evidence="1">
        <name>pantetheine 4'-phosphate</name>
        <dbReference type="ChEBI" id="CHEBI:47942"/>
    </cofactor>
</comment>
<comment type="caution">
    <text evidence="5">The sequence shown here is derived from an EMBL/GenBank/DDBJ whole genome shotgun (WGS) entry which is preliminary data.</text>
</comment>